<evidence type="ECO:0000313" key="4">
    <source>
        <dbReference type="Proteomes" id="UP000646523"/>
    </source>
</evidence>
<evidence type="ECO:0000256" key="1">
    <source>
        <dbReference type="SAM" id="MobiDB-lite"/>
    </source>
</evidence>
<sequence>MRVLFLTFGCIMLAVSLYYCAGGIDTIEEDLQRAQIFAMVGIGLMVGGAACASAERRSAVALPPPQPPFPYHQAPQNYPNPPYPPA</sequence>
<accession>A0A917YQU6</accession>
<dbReference type="AlphaFoldDB" id="A0A917YQU6"/>
<keyword evidence="2" id="KW-0812">Transmembrane</keyword>
<keyword evidence="2" id="KW-1133">Transmembrane helix</keyword>
<reference evidence="3" key="1">
    <citation type="journal article" date="2014" name="Int. J. Syst. Evol. Microbiol.">
        <title>Complete genome sequence of Corynebacterium casei LMG S-19264T (=DSM 44701T), isolated from a smear-ripened cheese.</title>
        <authorList>
            <consortium name="US DOE Joint Genome Institute (JGI-PGF)"/>
            <person name="Walter F."/>
            <person name="Albersmeier A."/>
            <person name="Kalinowski J."/>
            <person name="Ruckert C."/>
        </authorList>
    </citation>
    <scope>NUCLEOTIDE SEQUENCE</scope>
    <source>
        <strain evidence="3">CGMCC 4.7368</strain>
    </source>
</reference>
<feature type="transmembrane region" description="Helical" evidence="2">
    <location>
        <begin position="32"/>
        <end position="52"/>
    </location>
</feature>
<dbReference type="EMBL" id="BMNH01000002">
    <property type="protein sequence ID" value="GGO64228.1"/>
    <property type="molecule type" value="Genomic_DNA"/>
</dbReference>
<keyword evidence="4" id="KW-1185">Reference proteome</keyword>
<keyword evidence="2" id="KW-0472">Membrane</keyword>
<dbReference type="Proteomes" id="UP000646523">
    <property type="component" value="Unassembled WGS sequence"/>
</dbReference>
<evidence type="ECO:0000313" key="3">
    <source>
        <dbReference type="EMBL" id="GGO64228.1"/>
    </source>
</evidence>
<name>A0A917YQU6_9ACTN</name>
<evidence type="ECO:0000256" key="2">
    <source>
        <dbReference type="SAM" id="Phobius"/>
    </source>
</evidence>
<feature type="region of interest" description="Disordered" evidence="1">
    <location>
        <begin position="63"/>
        <end position="86"/>
    </location>
</feature>
<comment type="caution">
    <text evidence="3">The sequence shown here is derived from an EMBL/GenBank/DDBJ whole genome shotgun (WGS) entry which is preliminary data.</text>
</comment>
<organism evidence="3 4">
    <name type="scientific">Nonomuraea cavernae</name>
    <dbReference type="NCBI Taxonomy" id="2045107"/>
    <lineage>
        <taxon>Bacteria</taxon>
        <taxon>Bacillati</taxon>
        <taxon>Actinomycetota</taxon>
        <taxon>Actinomycetes</taxon>
        <taxon>Streptosporangiales</taxon>
        <taxon>Streptosporangiaceae</taxon>
        <taxon>Nonomuraea</taxon>
    </lineage>
</organism>
<reference evidence="3" key="2">
    <citation type="submission" date="2020-09" db="EMBL/GenBank/DDBJ databases">
        <authorList>
            <person name="Sun Q."/>
            <person name="Zhou Y."/>
        </authorList>
    </citation>
    <scope>NUCLEOTIDE SEQUENCE</scope>
    <source>
        <strain evidence="3">CGMCC 4.7368</strain>
    </source>
</reference>
<gene>
    <name evidence="3" type="ORF">GCM10012289_13160</name>
</gene>
<proteinExistence type="predicted"/>
<protein>
    <submittedName>
        <fullName evidence="3">Uncharacterized protein</fullName>
    </submittedName>
</protein>